<evidence type="ECO:0000313" key="1">
    <source>
        <dbReference type="EMBL" id="KAF5199991.1"/>
    </source>
</evidence>
<evidence type="ECO:0000313" key="2">
    <source>
        <dbReference type="Proteomes" id="UP000554482"/>
    </source>
</evidence>
<gene>
    <name evidence="1" type="ORF">FRX31_010422</name>
</gene>
<dbReference type="Proteomes" id="UP000554482">
    <property type="component" value="Unassembled WGS sequence"/>
</dbReference>
<dbReference type="AlphaFoldDB" id="A0A7J6WRI3"/>
<dbReference type="OrthoDB" id="1939712at2759"/>
<keyword evidence="2" id="KW-1185">Reference proteome</keyword>
<comment type="caution">
    <text evidence="1">The sequence shown here is derived from an EMBL/GenBank/DDBJ whole genome shotgun (WGS) entry which is preliminary data.</text>
</comment>
<dbReference type="PANTHER" id="PTHR33334:SF5">
    <property type="entry name" value="PROTEIN LNK2"/>
    <property type="match status" value="1"/>
</dbReference>
<dbReference type="GO" id="GO:0007623">
    <property type="term" value="P:circadian rhythm"/>
    <property type="evidence" value="ECO:0007669"/>
    <property type="project" value="InterPro"/>
</dbReference>
<protein>
    <submittedName>
        <fullName evidence="1">Lnk3-like isoform x1</fullName>
    </submittedName>
</protein>
<sequence length="303" mass="34632">MEWYMVRDDDEMIVPQDQEKSEQSLLQDNSCQWKEGLSMYGELPTADYGIWDSDNKLVGDWLDYQLDGMSAIDQMNDNFMNSIFEENTPRMRSTYQCVGNFPESECSTMSSGDLLTDVGMDSQSISTDQLRRGNVSKLEVPSSMDWNTLDDPPTYTSYDSENVKKSVARHAHGNKANSSLVTDGQVDEETSFEEVAIRELELAMTQLTEETRICFRDSLYRLAKSSRQRQLEIQSQSEEQTIEGTFLTNVHGETSRFGKVEHMESETNYFDSTVAHLMFNELSSTPDVYRVSVQKSPHSNHVM</sequence>
<dbReference type="EMBL" id="JABWDY010011204">
    <property type="protein sequence ID" value="KAF5199991.1"/>
    <property type="molecule type" value="Genomic_DNA"/>
</dbReference>
<organism evidence="1 2">
    <name type="scientific">Thalictrum thalictroides</name>
    <name type="common">Rue-anemone</name>
    <name type="synonym">Anemone thalictroides</name>
    <dbReference type="NCBI Taxonomy" id="46969"/>
    <lineage>
        <taxon>Eukaryota</taxon>
        <taxon>Viridiplantae</taxon>
        <taxon>Streptophyta</taxon>
        <taxon>Embryophyta</taxon>
        <taxon>Tracheophyta</taxon>
        <taxon>Spermatophyta</taxon>
        <taxon>Magnoliopsida</taxon>
        <taxon>Ranunculales</taxon>
        <taxon>Ranunculaceae</taxon>
        <taxon>Thalictroideae</taxon>
        <taxon>Thalictrum</taxon>
    </lineage>
</organism>
<dbReference type="InterPro" id="IPR039928">
    <property type="entry name" value="LNK"/>
</dbReference>
<dbReference type="PANTHER" id="PTHR33334">
    <property type="entry name" value="PROTEIN LNK1"/>
    <property type="match status" value="1"/>
</dbReference>
<name>A0A7J6WRI3_THATH</name>
<reference evidence="1 2" key="1">
    <citation type="submission" date="2020-06" db="EMBL/GenBank/DDBJ databases">
        <title>Transcriptomic and genomic resources for Thalictrum thalictroides and T. hernandezii: Facilitating candidate gene discovery in an emerging model plant lineage.</title>
        <authorList>
            <person name="Arias T."/>
            <person name="Riano-Pachon D.M."/>
            <person name="Di Stilio V.S."/>
        </authorList>
    </citation>
    <scope>NUCLEOTIDE SEQUENCE [LARGE SCALE GENOMIC DNA]</scope>
    <source>
        <strain evidence="2">cv. WT478/WT964</strain>
        <tissue evidence="1">Leaves</tissue>
    </source>
</reference>
<dbReference type="GO" id="GO:0006355">
    <property type="term" value="P:regulation of DNA-templated transcription"/>
    <property type="evidence" value="ECO:0007669"/>
    <property type="project" value="InterPro"/>
</dbReference>
<proteinExistence type="predicted"/>
<accession>A0A7J6WRI3</accession>